<dbReference type="InterPro" id="IPR004358">
    <property type="entry name" value="Sig_transdc_His_kin-like_C"/>
</dbReference>
<evidence type="ECO:0000256" key="7">
    <source>
        <dbReference type="ARBA" id="ARBA00022692"/>
    </source>
</evidence>
<dbReference type="AlphaFoldDB" id="A0A0A0BPW4"/>
<dbReference type="FunFam" id="1.10.287.130:FF:000001">
    <property type="entry name" value="Two-component sensor histidine kinase"/>
    <property type="match status" value="1"/>
</dbReference>
<evidence type="ECO:0000256" key="9">
    <source>
        <dbReference type="ARBA" id="ARBA00022989"/>
    </source>
</evidence>
<dbReference type="PROSITE" id="PS50885">
    <property type="entry name" value="HAMP"/>
    <property type="match status" value="1"/>
</dbReference>
<dbReference type="GO" id="GO:0000155">
    <property type="term" value="F:phosphorelay sensor kinase activity"/>
    <property type="evidence" value="ECO:0007669"/>
    <property type="project" value="InterPro"/>
</dbReference>
<keyword evidence="5" id="KW-0597">Phosphoprotein</keyword>
<gene>
    <name evidence="15" type="ORF">N868_18440</name>
</gene>
<dbReference type="CDD" id="cd00075">
    <property type="entry name" value="HATPase"/>
    <property type="match status" value="1"/>
</dbReference>
<comment type="cofactor">
    <cofactor evidence="2">
        <name>a divalent metal cation</name>
        <dbReference type="ChEBI" id="CHEBI:60240"/>
    </cofactor>
</comment>
<dbReference type="InterPro" id="IPR036890">
    <property type="entry name" value="HATPase_C_sf"/>
</dbReference>
<keyword evidence="11 12" id="KW-0472">Membrane</keyword>
<keyword evidence="10" id="KW-0902">Two-component regulatory system</keyword>
<keyword evidence="16" id="KW-1185">Reference proteome</keyword>
<dbReference type="PRINTS" id="PR00344">
    <property type="entry name" value="BCTRLSENSOR"/>
</dbReference>
<dbReference type="Pfam" id="PF00512">
    <property type="entry name" value="HisKA"/>
    <property type="match status" value="1"/>
</dbReference>
<dbReference type="FunFam" id="3.30.565.10:FF:000006">
    <property type="entry name" value="Sensor histidine kinase WalK"/>
    <property type="match status" value="1"/>
</dbReference>
<comment type="caution">
    <text evidence="15">The sequence shown here is derived from an EMBL/GenBank/DDBJ whole genome shotgun (WGS) entry which is preliminary data.</text>
</comment>
<evidence type="ECO:0000256" key="10">
    <source>
        <dbReference type="ARBA" id="ARBA00023012"/>
    </source>
</evidence>
<name>A0A0A0BPW4_9CELL</name>
<evidence type="ECO:0000256" key="3">
    <source>
        <dbReference type="ARBA" id="ARBA00004236"/>
    </source>
</evidence>
<dbReference type="Pfam" id="PF00672">
    <property type="entry name" value="HAMP"/>
    <property type="match status" value="1"/>
</dbReference>
<feature type="transmembrane region" description="Helical" evidence="12">
    <location>
        <begin position="167"/>
        <end position="188"/>
    </location>
</feature>
<evidence type="ECO:0000256" key="8">
    <source>
        <dbReference type="ARBA" id="ARBA00022777"/>
    </source>
</evidence>
<evidence type="ECO:0000256" key="11">
    <source>
        <dbReference type="ARBA" id="ARBA00023136"/>
    </source>
</evidence>
<comment type="catalytic activity">
    <reaction evidence="1">
        <text>ATP + protein L-histidine = ADP + protein N-phospho-L-histidine.</text>
        <dbReference type="EC" id="2.7.13.3"/>
    </reaction>
</comment>
<dbReference type="SMART" id="SM00388">
    <property type="entry name" value="HisKA"/>
    <property type="match status" value="1"/>
</dbReference>
<dbReference type="EMBL" id="AXCY01000082">
    <property type="protein sequence ID" value="KGM09682.1"/>
    <property type="molecule type" value="Genomic_DNA"/>
</dbReference>
<evidence type="ECO:0000256" key="5">
    <source>
        <dbReference type="ARBA" id="ARBA00022553"/>
    </source>
</evidence>
<evidence type="ECO:0000256" key="6">
    <source>
        <dbReference type="ARBA" id="ARBA00022679"/>
    </source>
</evidence>
<evidence type="ECO:0000256" key="4">
    <source>
        <dbReference type="ARBA" id="ARBA00012438"/>
    </source>
</evidence>
<dbReference type="InterPro" id="IPR003661">
    <property type="entry name" value="HisK_dim/P_dom"/>
</dbReference>
<dbReference type="Proteomes" id="UP000029839">
    <property type="component" value="Unassembled WGS sequence"/>
</dbReference>
<sequence length="478" mass="50306">MGPAAPRWWATAPLRTRLTVLSTALLVLGVALAGVTAASLVQRSLVDGLDAQLEEWTPRLVRQATEGIPRDRRLDLPTDYQVVFVAPDGRSSRWTSGPAQTGPELPTMTVDAVTAREGRPFTVPDTSGTGRWRVQARVLVDDAGPVASVAVALPLDGVDSTLGRLRVAVLLITLAVGALGGVGAWWGVRQSLRPLREIEDTAAAIAAGDLTRRVPAAPASTEVGAVAAALNSMLAQVEQAFAARTASEARMRRFVADASHELRTPLATIRGYGELYRMGALRDPEEVGTTLGRIEDSAVRMGSLVEDLLHLARLDENRPLRAEPVDLAVLVGDAAADVHALDPDRPVRVVPLRDGEGVGGATAVGDEDRLRQVLANLVGNVVRHTPPGSPVELAVGRLGDDAVALEVRDHGPGIDPEHAARVFERFYRVDAGRGRETGGAGLGLAIVAAIVQAHRGRVGVEPTPGGGTTVRVTLPAAR</sequence>
<dbReference type="InterPro" id="IPR003660">
    <property type="entry name" value="HAMP_dom"/>
</dbReference>
<organism evidence="15 16">
    <name type="scientific">Cellulomonas carbonis T26</name>
    <dbReference type="NCBI Taxonomy" id="947969"/>
    <lineage>
        <taxon>Bacteria</taxon>
        <taxon>Bacillati</taxon>
        <taxon>Actinomycetota</taxon>
        <taxon>Actinomycetes</taxon>
        <taxon>Micrococcales</taxon>
        <taxon>Cellulomonadaceae</taxon>
        <taxon>Cellulomonas</taxon>
    </lineage>
</organism>
<dbReference type="InterPro" id="IPR036097">
    <property type="entry name" value="HisK_dim/P_sf"/>
</dbReference>
<reference evidence="15 16" key="1">
    <citation type="submission" date="2013-08" db="EMBL/GenBank/DDBJ databases">
        <title>Genome sequencing of Cellulomonas carbonis T26.</title>
        <authorList>
            <person name="Chen F."/>
            <person name="Li Y."/>
            <person name="Wang G."/>
        </authorList>
    </citation>
    <scope>NUCLEOTIDE SEQUENCE [LARGE SCALE GENOMIC DNA]</scope>
    <source>
        <strain evidence="15 16">T26</strain>
    </source>
</reference>
<keyword evidence="7 12" id="KW-0812">Transmembrane</keyword>
<dbReference type="Gene3D" id="1.10.287.130">
    <property type="match status" value="1"/>
</dbReference>
<dbReference type="Gene3D" id="6.10.340.10">
    <property type="match status" value="1"/>
</dbReference>
<dbReference type="InterPro" id="IPR050428">
    <property type="entry name" value="TCS_sensor_his_kinase"/>
</dbReference>
<dbReference type="RefSeq" id="WP_052426391.1">
    <property type="nucleotide sequence ID" value="NZ_AXCY01000082.1"/>
</dbReference>
<evidence type="ECO:0000313" key="15">
    <source>
        <dbReference type="EMBL" id="KGM09682.1"/>
    </source>
</evidence>
<feature type="domain" description="Histidine kinase" evidence="13">
    <location>
        <begin position="257"/>
        <end position="478"/>
    </location>
</feature>
<evidence type="ECO:0000313" key="16">
    <source>
        <dbReference type="Proteomes" id="UP000029839"/>
    </source>
</evidence>
<keyword evidence="9 12" id="KW-1133">Transmembrane helix</keyword>
<protein>
    <recommendedName>
        <fullName evidence="4">histidine kinase</fullName>
        <ecNumber evidence="4">2.7.13.3</ecNumber>
    </recommendedName>
</protein>
<dbReference type="Pfam" id="PF02518">
    <property type="entry name" value="HATPase_c"/>
    <property type="match status" value="1"/>
</dbReference>
<proteinExistence type="predicted"/>
<dbReference type="EC" id="2.7.13.3" evidence="4"/>
<dbReference type="CDD" id="cd00082">
    <property type="entry name" value="HisKA"/>
    <property type="match status" value="1"/>
</dbReference>
<dbReference type="PANTHER" id="PTHR45436">
    <property type="entry name" value="SENSOR HISTIDINE KINASE YKOH"/>
    <property type="match status" value="1"/>
</dbReference>
<dbReference type="PANTHER" id="PTHR45436:SF5">
    <property type="entry name" value="SENSOR HISTIDINE KINASE TRCS"/>
    <property type="match status" value="1"/>
</dbReference>
<feature type="domain" description="HAMP" evidence="14">
    <location>
        <begin position="189"/>
        <end position="242"/>
    </location>
</feature>
<dbReference type="InterPro" id="IPR003594">
    <property type="entry name" value="HATPase_dom"/>
</dbReference>
<evidence type="ECO:0000259" key="14">
    <source>
        <dbReference type="PROSITE" id="PS50885"/>
    </source>
</evidence>
<evidence type="ECO:0000256" key="1">
    <source>
        <dbReference type="ARBA" id="ARBA00000085"/>
    </source>
</evidence>
<evidence type="ECO:0000256" key="2">
    <source>
        <dbReference type="ARBA" id="ARBA00001968"/>
    </source>
</evidence>
<dbReference type="SUPFAM" id="SSF55874">
    <property type="entry name" value="ATPase domain of HSP90 chaperone/DNA topoisomerase II/histidine kinase"/>
    <property type="match status" value="1"/>
</dbReference>
<accession>A0A0A0BPW4</accession>
<reference evidence="15 16" key="2">
    <citation type="journal article" date="2015" name="Stand. Genomic Sci.">
        <title>Draft genome sequence of Cellulomonas carbonis T26(T) and comparative analysis of six Cellulomonas genomes.</title>
        <authorList>
            <person name="Zhuang W."/>
            <person name="Zhang S."/>
            <person name="Xia X."/>
            <person name="Wang G."/>
        </authorList>
    </citation>
    <scope>NUCLEOTIDE SEQUENCE [LARGE SCALE GENOMIC DNA]</scope>
    <source>
        <strain evidence="15 16">T26</strain>
    </source>
</reference>
<dbReference type="SMART" id="SM00387">
    <property type="entry name" value="HATPase_c"/>
    <property type="match status" value="1"/>
</dbReference>
<dbReference type="SUPFAM" id="SSF158472">
    <property type="entry name" value="HAMP domain-like"/>
    <property type="match status" value="1"/>
</dbReference>
<dbReference type="SUPFAM" id="SSF47384">
    <property type="entry name" value="Homodimeric domain of signal transducing histidine kinase"/>
    <property type="match status" value="1"/>
</dbReference>
<dbReference type="Gene3D" id="3.30.565.10">
    <property type="entry name" value="Histidine kinase-like ATPase, C-terminal domain"/>
    <property type="match status" value="1"/>
</dbReference>
<dbReference type="GO" id="GO:0005509">
    <property type="term" value="F:calcium ion binding"/>
    <property type="evidence" value="ECO:0007669"/>
    <property type="project" value="UniProtKB-ARBA"/>
</dbReference>
<evidence type="ECO:0000259" key="13">
    <source>
        <dbReference type="PROSITE" id="PS50109"/>
    </source>
</evidence>
<comment type="subcellular location">
    <subcellularLocation>
        <location evidence="3">Cell membrane</location>
    </subcellularLocation>
</comment>
<dbReference type="PROSITE" id="PS50109">
    <property type="entry name" value="HIS_KIN"/>
    <property type="match status" value="1"/>
</dbReference>
<keyword evidence="8 15" id="KW-0418">Kinase</keyword>
<keyword evidence="6" id="KW-0808">Transferase</keyword>
<evidence type="ECO:0000256" key="12">
    <source>
        <dbReference type="SAM" id="Phobius"/>
    </source>
</evidence>
<dbReference type="GO" id="GO:0005886">
    <property type="term" value="C:plasma membrane"/>
    <property type="evidence" value="ECO:0007669"/>
    <property type="project" value="UniProtKB-SubCell"/>
</dbReference>
<dbReference type="CDD" id="cd06225">
    <property type="entry name" value="HAMP"/>
    <property type="match status" value="1"/>
</dbReference>
<dbReference type="InterPro" id="IPR005467">
    <property type="entry name" value="His_kinase_dom"/>
</dbReference>
<dbReference type="OrthoDB" id="9786919at2"/>
<dbReference type="SMART" id="SM00304">
    <property type="entry name" value="HAMP"/>
    <property type="match status" value="1"/>
</dbReference>